<protein>
    <submittedName>
        <fullName evidence="1">Superinfection exclusion protein A, RexA</fullName>
    </submittedName>
</protein>
<dbReference type="RefSeq" id="YP_009910084.1">
    <property type="nucleotide sequence ID" value="NC_049955.1"/>
</dbReference>
<dbReference type="Pfam" id="PF15969">
    <property type="entry name" value="RexA"/>
    <property type="match status" value="1"/>
</dbReference>
<proteinExistence type="predicted"/>
<accession>A0A0K2FIT4</accession>
<dbReference type="KEGG" id="vg:56215702"/>
<reference evidence="2" key="1">
    <citation type="submission" date="2019-06" db="EMBL/GenBank/DDBJ databases">
        <authorList>
            <person name="Petit M.-A."/>
            <person name="Lossouarn J."/>
        </authorList>
    </citation>
    <scope>NUCLEOTIDE SEQUENCE [LARGE SCALE GENOMIC DNA]</scope>
</reference>
<dbReference type="SMR" id="A0A0K2FIT4"/>
<dbReference type="GeneID" id="56215702"/>
<evidence type="ECO:0000313" key="2">
    <source>
        <dbReference type="Proteomes" id="UP000423036"/>
    </source>
</evidence>
<sequence length="279" mass="31255">MKNGFYATYRSKNKGKDKRSINLSVFLNSLLADNHHLQVGSNYLYIHKIDGKTFLFTKTNDKSLVQKINRSKASVEDIKNSLADDESLGFPSFLFVEGDTIGFARTVFGPTTSDLTDFLIGKGMSLSSGERVQIEPLMRGTTKDDVMHMHFIGRTTVKVEAKLPVFGDILKVLGATDIEGELFDSLDIVIKPKFKRDIKKVAKDIIFNPSPQFSDISLRAKDEAGDILTEHYLSEKGHLSAPLNKVTNAEIAEEMAYCYARMKSDILECFKRQVGKVKD</sequence>
<dbReference type="Proteomes" id="UP000423036">
    <property type="component" value="Chromosome"/>
</dbReference>
<dbReference type="EMBL" id="LR597639">
    <property type="protein sequence ID" value="VUF53912.1"/>
    <property type="molecule type" value="Genomic_DNA"/>
</dbReference>
<keyword evidence="2" id="KW-1185">Reference proteome</keyword>
<evidence type="ECO:0000313" key="1">
    <source>
        <dbReference type="EMBL" id="VUF53912.1"/>
    </source>
</evidence>
<name>A0A0K2FIT4_9CAUD</name>
<organism evidence="1 2">
    <name type="scientific">Escherichia phage ev243</name>
    <dbReference type="NCBI Taxonomy" id="2847063"/>
    <lineage>
        <taxon>Viruses</taxon>
        <taxon>Duplodnaviria</taxon>
        <taxon>Heunggongvirae</taxon>
        <taxon>Uroviricota</taxon>
        <taxon>Caudoviricetes</taxon>
        <taxon>Nesevirus</taxon>
        <taxon>Nesevirus ev243</taxon>
    </lineage>
</organism>
<dbReference type="InterPro" id="IPR031894">
    <property type="entry name" value="RexA"/>
</dbReference>